<evidence type="ECO:0000256" key="2">
    <source>
        <dbReference type="ARBA" id="ARBA00022679"/>
    </source>
</evidence>
<evidence type="ECO:0000256" key="4">
    <source>
        <dbReference type="PIRSR" id="PIRSR600542-1"/>
    </source>
</evidence>
<dbReference type="SUPFAM" id="SSF52777">
    <property type="entry name" value="CoA-dependent acyltransferases"/>
    <property type="match status" value="2"/>
</dbReference>
<dbReference type="AlphaFoldDB" id="A0A450RVF8"/>
<evidence type="ECO:0000256" key="1">
    <source>
        <dbReference type="ARBA" id="ARBA00005232"/>
    </source>
</evidence>
<dbReference type="Gene3D" id="3.30.559.70">
    <property type="entry name" value="Choline/Carnitine o-acyltransferase, domain 2"/>
    <property type="match status" value="1"/>
</dbReference>
<reference evidence="7" key="1">
    <citation type="submission" date="2019-02" db="EMBL/GenBank/DDBJ databases">
        <authorList>
            <person name="Gruber-Vodicka R. H."/>
            <person name="Seah K. B. B."/>
        </authorList>
    </citation>
    <scope>NUCLEOTIDE SEQUENCE</scope>
    <source>
        <strain evidence="7">BECK_DK161</strain>
    </source>
</reference>
<feature type="active site" description="Proton acceptor" evidence="4">
    <location>
        <position position="214"/>
    </location>
</feature>
<evidence type="ECO:0000256" key="3">
    <source>
        <dbReference type="ARBA" id="ARBA00023315"/>
    </source>
</evidence>
<dbReference type="InterPro" id="IPR039551">
    <property type="entry name" value="Cho/carn_acyl_trans"/>
</dbReference>
<organism evidence="7">
    <name type="scientific">Candidatus Kentrum sp. DK</name>
    <dbReference type="NCBI Taxonomy" id="2126562"/>
    <lineage>
        <taxon>Bacteria</taxon>
        <taxon>Pseudomonadati</taxon>
        <taxon>Pseudomonadota</taxon>
        <taxon>Gammaproteobacteria</taxon>
        <taxon>Candidatus Kentrum</taxon>
    </lineage>
</organism>
<comment type="similarity">
    <text evidence="1">Belongs to the carnitine/choline acetyltransferase family.</text>
</comment>
<proteinExistence type="inferred from homology"/>
<evidence type="ECO:0000313" key="7">
    <source>
        <dbReference type="EMBL" id="VFJ43005.1"/>
    </source>
</evidence>
<dbReference type="Gene3D" id="3.30.559.10">
    <property type="entry name" value="Chloramphenicol acetyltransferase-like domain"/>
    <property type="match status" value="1"/>
</dbReference>
<keyword evidence="3 7" id="KW-0012">Acyltransferase</keyword>
<accession>A0A450RVF8</accession>
<dbReference type="GO" id="GO:0016746">
    <property type="term" value="F:acyltransferase activity"/>
    <property type="evidence" value="ECO:0007669"/>
    <property type="project" value="UniProtKB-KW"/>
</dbReference>
<feature type="domain" description="Choline/carnitine acyltransferase" evidence="6">
    <location>
        <begin position="123"/>
        <end position="476"/>
    </location>
</feature>
<dbReference type="Pfam" id="PF00755">
    <property type="entry name" value="Carn_acyltransf"/>
    <property type="match status" value="1"/>
</dbReference>
<protein>
    <submittedName>
        <fullName evidence="7">Choline/Carnitine o-acyltransferase</fullName>
    </submittedName>
</protein>
<dbReference type="PANTHER" id="PTHR22589">
    <property type="entry name" value="CARNITINE O-ACYLTRANSFERASE"/>
    <property type="match status" value="1"/>
</dbReference>
<dbReference type="InterPro" id="IPR023213">
    <property type="entry name" value="CAT-like_dom_sf"/>
</dbReference>
<dbReference type="EMBL" id="CAADEY010000003">
    <property type="protein sequence ID" value="VFJ43005.1"/>
    <property type="molecule type" value="Genomic_DNA"/>
</dbReference>
<dbReference type="InterPro" id="IPR042231">
    <property type="entry name" value="Cho/carn_acyl_trans_2"/>
</dbReference>
<dbReference type="InterPro" id="IPR000542">
    <property type="entry name" value="Carn_acyl_trans"/>
</dbReference>
<name>A0A450RVF8_9GAMM</name>
<evidence type="ECO:0000256" key="5">
    <source>
        <dbReference type="SAM" id="MobiDB-lite"/>
    </source>
</evidence>
<keyword evidence="2 7" id="KW-0808">Transferase</keyword>
<evidence type="ECO:0000259" key="6">
    <source>
        <dbReference type="Pfam" id="PF00755"/>
    </source>
</evidence>
<sequence length="508" mass="56005">MTEHFEPVFNAAGGCRTDFCIWLGGCLFRVLGQDAGVPCLRRHDLSPPGPVGGGARTPDPIVRRQSPRSLSDLGVRREGKRDRDQNLCKFEANSGLFNEDLRKFWPISAFPQQNHPKSDRLLALHTIESALFVVSLDDTAPAPHTADAIGHLMHGLPLPSTARNPGEAPGAGAVRTHLATVPPTDSPLPVNRWWDKSLQIHVARNGHAGLTFEHSVVDALPPLRLCQYVRQYDTEENQPLASADRAAPARFSELRFCVDARLSDAVGRGSRALKETIQRLDLSALRIGQYGTRHLKSLDISPDAFAQMGFQVAFRKVRGFVPSTHESVMTRAFLHGWTEVLRVENEATQRVVAAFNAMKQQGEPVHRTRAEVAELLRRACAEHAKSAARARAGYGFHRHLLGLLSAARERGDALPEIFTDASFQTFSTITLSTTHPIPTPGVDGCGFGPVSERCIGVGYFLFEEEMTFGVSSWREEGRAPFDPALGDSVRFTQVLEETLRDTQFLLET</sequence>
<feature type="region of interest" description="Disordered" evidence="5">
    <location>
        <begin position="43"/>
        <end position="78"/>
    </location>
</feature>
<gene>
    <name evidence="7" type="ORF">BECKDK2373C_GA0170839_100320</name>
</gene>